<dbReference type="Proteomes" id="UP000785679">
    <property type="component" value="Unassembled WGS sequence"/>
</dbReference>
<evidence type="ECO:0000313" key="1">
    <source>
        <dbReference type="EMBL" id="TNV82458.1"/>
    </source>
</evidence>
<name>A0A8J8T5U4_HALGN</name>
<comment type="caution">
    <text evidence="1">The sequence shown here is derived from an EMBL/GenBank/DDBJ whole genome shotgun (WGS) entry which is preliminary data.</text>
</comment>
<reference evidence="1" key="1">
    <citation type="submission" date="2019-06" db="EMBL/GenBank/DDBJ databases">
        <authorList>
            <person name="Zheng W."/>
        </authorList>
    </citation>
    <scope>NUCLEOTIDE SEQUENCE</scope>
    <source>
        <strain evidence="1">QDHG01</strain>
    </source>
</reference>
<gene>
    <name evidence="1" type="ORF">FGO68_gene1848</name>
</gene>
<proteinExistence type="predicted"/>
<accession>A0A8J8T5U4</accession>
<evidence type="ECO:0000313" key="2">
    <source>
        <dbReference type="Proteomes" id="UP000785679"/>
    </source>
</evidence>
<sequence>MGESRGCQTLITKLRMVKHRVQPRCHSGAFRKRDIRQQQVEECSCTSSCRAGQGCIYSISKEELQVASQDQSYKSKYVNWDNSIAFNIY</sequence>
<dbReference type="EMBL" id="RRYP01004927">
    <property type="protein sequence ID" value="TNV82458.1"/>
    <property type="molecule type" value="Genomic_DNA"/>
</dbReference>
<organism evidence="1 2">
    <name type="scientific">Halteria grandinella</name>
    <dbReference type="NCBI Taxonomy" id="5974"/>
    <lineage>
        <taxon>Eukaryota</taxon>
        <taxon>Sar</taxon>
        <taxon>Alveolata</taxon>
        <taxon>Ciliophora</taxon>
        <taxon>Intramacronucleata</taxon>
        <taxon>Spirotrichea</taxon>
        <taxon>Stichotrichia</taxon>
        <taxon>Sporadotrichida</taxon>
        <taxon>Halteriidae</taxon>
        <taxon>Halteria</taxon>
    </lineage>
</organism>
<dbReference type="AlphaFoldDB" id="A0A8J8T5U4"/>
<keyword evidence="2" id="KW-1185">Reference proteome</keyword>
<protein>
    <submittedName>
        <fullName evidence="1">Uncharacterized protein</fullName>
    </submittedName>
</protein>